<organism evidence="1">
    <name type="scientific">bioreactor metagenome</name>
    <dbReference type="NCBI Taxonomy" id="1076179"/>
    <lineage>
        <taxon>unclassified sequences</taxon>
        <taxon>metagenomes</taxon>
        <taxon>ecological metagenomes</taxon>
    </lineage>
</organism>
<name>A0A645J9I1_9ZZZZ</name>
<comment type="caution">
    <text evidence="1">The sequence shown here is derived from an EMBL/GenBank/DDBJ whole genome shotgun (WGS) entry which is preliminary data.</text>
</comment>
<sequence length="99" mass="11244">MKELFLKTEEGLVPLDEKIIEKYDLKAGRISPFNKFWIVDKNGNIAKDFLYEGTSSPTPDEMPEGEGLEDDEIEEFEETGAIFSQSEMIDFSRGVDSES</sequence>
<reference evidence="1" key="1">
    <citation type="submission" date="2019-08" db="EMBL/GenBank/DDBJ databases">
        <authorList>
            <person name="Kucharzyk K."/>
            <person name="Murdoch R.W."/>
            <person name="Higgins S."/>
            <person name="Loffler F."/>
        </authorList>
    </citation>
    <scope>NUCLEOTIDE SEQUENCE</scope>
</reference>
<proteinExistence type="predicted"/>
<gene>
    <name evidence="1" type="ORF">SDC9_208046</name>
</gene>
<dbReference type="AlphaFoldDB" id="A0A645J9I1"/>
<protein>
    <submittedName>
        <fullName evidence="1">Uncharacterized protein</fullName>
    </submittedName>
</protein>
<evidence type="ECO:0000313" key="1">
    <source>
        <dbReference type="EMBL" id="MPN60318.1"/>
    </source>
</evidence>
<dbReference type="EMBL" id="VSSQ01135418">
    <property type="protein sequence ID" value="MPN60318.1"/>
    <property type="molecule type" value="Genomic_DNA"/>
</dbReference>
<accession>A0A645J9I1</accession>